<keyword evidence="3" id="KW-1185">Reference proteome</keyword>
<dbReference type="InterPro" id="IPR029063">
    <property type="entry name" value="SAM-dependent_MTases_sf"/>
</dbReference>
<dbReference type="Pfam" id="PF13649">
    <property type="entry name" value="Methyltransf_25"/>
    <property type="match status" value="1"/>
</dbReference>
<evidence type="ECO:0000259" key="1">
    <source>
        <dbReference type="Pfam" id="PF13649"/>
    </source>
</evidence>
<dbReference type="Proteomes" id="UP000480684">
    <property type="component" value="Unassembled WGS sequence"/>
</dbReference>
<dbReference type="CDD" id="cd02440">
    <property type="entry name" value="AdoMet_MTases"/>
    <property type="match status" value="1"/>
</dbReference>
<organism evidence="2 3">
    <name type="scientific">Magnetospirillum aberrantis SpK</name>
    <dbReference type="NCBI Taxonomy" id="908842"/>
    <lineage>
        <taxon>Bacteria</taxon>
        <taxon>Pseudomonadati</taxon>
        <taxon>Pseudomonadota</taxon>
        <taxon>Alphaproteobacteria</taxon>
        <taxon>Rhodospirillales</taxon>
        <taxon>Rhodospirillaceae</taxon>
        <taxon>Magnetospirillum</taxon>
    </lineage>
</organism>
<comment type="caution">
    <text evidence="2">The sequence shown here is derived from an EMBL/GenBank/DDBJ whole genome shotgun (WGS) entry which is preliminary data.</text>
</comment>
<dbReference type="SUPFAM" id="SSF53335">
    <property type="entry name" value="S-adenosyl-L-methionine-dependent methyltransferases"/>
    <property type="match status" value="1"/>
</dbReference>
<gene>
    <name evidence="2" type="ORF">G4223_15600</name>
</gene>
<dbReference type="Gene3D" id="3.40.50.150">
    <property type="entry name" value="Vaccinia Virus protein VP39"/>
    <property type="match status" value="1"/>
</dbReference>
<proteinExistence type="predicted"/>
<name>A0A7C9V0Y4_9PROT</name>
<dbReference type="RefSeq" id="WP_163681688.1">
    <property type="nucleotide sequence ID" value="NZ_JAAIYP010000042.1"/>
</dbReference>
<protein>
    <submittedName>
        <fullName evidence="2">Class I SAM-dependent methyltransferase</fullName>
    </submittedName>
</protein>
<keyword evidence="2" id="KW-0808">Transferase</keyword>
<dbReference type="GO" id="GO:0032259">
    <property type="term" value="P:methylation"/>
    <property type="evidence" value="ECO:0007669"/>
    <property type="project" value="UniProtKB-KW"/>
</dbReference>
<dbReference type="EMBL" id="JAAIYP010000042">
    <property type="protein sequence ID" value="NFV81534.1"/>
    <property type="molecule type" value="Genomic_DNA"/>
</dbReference>
<dbReference type="AlphaFoldDB" id="A0A7C9V0Y4"/>
<evidence type="ECO:0000313" key="3">
    <source>
        <dbReference type="Proteomes" id="UP000480684"/>
    </source>
</evidence>
<accession>A0A7C9V0Y4</accession>
<reference evidence="2 3" key="1">
    <citation type="submission" date="2020-02" db="EMBL/GenBank/DDBJ databases">
        <authorList>
            <person name="Dziuba M."/>
            <person name="Kuznetsov B."/>
            <person name="Mardanov A."/>
            <person name="Ravin N."/>
            <person name="Grouzdev D."/>
        </authorList>
    </citation>
    <scope>NUCLEOTIDE SEQUENCE [LARGE SCALE GENOMIC DNA]</scope>
    <source>
        <strain evidence="2 3">SpK</strain>
    </source>
</reference>
<sequence>MKPHVRRNVLLSLPLTLPCYTLYRAARFLAKSYRREFAEYALRRYARMVGRHYGKGGLCYSDIAPLSDADLEARWAELAPIRLGPFIDRYPFVLDYRDGETFLDAGCGMGGVIKELAARYPQARLQGFDLNPDAIRMVRAGTAASERVSVEVGSLTDPAQLAKFPDRSVDHVVLCNVFHYIVGAGIAESAALRRRIVAELVRISRRSVLLMMDEVGRPADTRVEIVSADACFIRDDVPGYFDNQPGECLVVSSDRENIAVLFRHHDQDRGC</sequence>
<evidence type="ECO:0000313" key="2">
    <source>
        <dbReference type="EMBL" id="NFV81534.1"/>
    </source>
</evidence>
<keyword evidence="2" id="KW-0489">Methyltransferase</keyword>
<feature type="domain" description="Methyltransferase" evidence="1">
    <location>
        <begin position="103"/>
        <end position="182"/>
    </location>
</feature>
<dbReference type="InterPro" id="IPR041698">
    <property type="entry name" value="Methyltransf_25"/>
</dbReference>
<dbReference type="GO" id="GO:0008168">
    <property type="term" value="F:methyltransferase activity"/>
    <property type="evidence" value="ECO:0007669"/>
    <property type="project" value="UniProtKB-KW"/>
</dbReference>